<evidence type="ECO:0000313" key="4">
    <source>
        <dbReference type="Proteomes" id="UP000724874"/>
    </source>
</evidence>
<dbReference type="Pfam" id="PF04739">
    <property type="entry name" value="AMPKBI"/>
    <property type="match status" value="1"/>
</dbReference>
<dbReference type="SMART" id="SM01010">
    <property type="entry name" value="AMPKBI"/>
    <property type="match status" value="1"/>
</dbReference>
<evidence type="ECO:0000313" key="3">
    <source>
        <dbReference type="EMBL" id="KAF8872104.1"/>
    </source>
</evidence>
<dbReference type="AlphaFoldDB" id="A0A9P5N7H4"/>
<name>A0A9P5N7H4_GYMJU</name>
<protein>
    <recommendedName>
        <fullName evidence="2">Association with the SNF1 complex (ASC) domain-containing protein</fullName>
    </recommendedName>
</protein>
<reference evidence="3" key="1">
    <citation type="submission" date="2020-11" db="EMBL/GenBank/DDBJ databases">
        <authorList>
            <consortium name="DOE Joint Genome Institute"/>
            <person name="Ahrendt S."/>
            <person name="Riley R."/>
            <person name="Andreopoulos W."/>
            <person name="LaButti K."/>
            <person name="Pangilinan J."/>
            <person name="Ruiz-duenas F.J."/>
            <person name="Barrasa J.M."/>
            <person name="Sanchez-Garcia M."/>
            <person name="Camarero S."/>
            <person name="Miyauchi S."/>
            <person name="Serrano A."/>
            <person name="Linde D."/>
            <person name="Babiker R."/>
            <person name="Drula E."/>
            <person name="Ayuso-Fernandez I."/>
            <person name="Pacheco R."/>
            <person name="Padilla G."/>
            <person name="Ferreira P."/>
            <person name="Barriuso J."/>
            <person name="Kellner H."/>
            <person name="Castanera R."/>
            <person name="Alfaro M."/>
            <person name="Ramirez L."/>
            <person name="Pisabarro A.G."/>
            <person name="Kuo A."/>
            <person name="Tritt A."/>
            <person name="Lipzen A."/>
            <person name="He G."/>
            <person name="Yan M."/>
            <person name="Ng V."/>
            <person name="Cullen D."/>
            <person name="Martin F."/>
            <person name="Rosso M.-N."/>
            <person name="Henrissat B."/>
            <person name="Hibbett D."/>
            <person name="Martinez A.T."/>
            <person name="Grigoriev I.V."/>
        </authorList>
    </citation>
    <scope>NUCLEOTIDE SEQUENCE</scope>
    <source>
        <strain evidence="3">AH 44721</strain>
    </source>
</reference>
<evidence type="ECO:0000256" key="1">
    <source>
        <dbReference type="ARBA" id="ARBA00010926"/>
    </source>
</evidence>
<evidence type="ECO:0000259" key="2">
    <source>
        <dbReference type="SMART" id="SM01010"/>
    </source>
</evidence>
<comment type="similarity">
    <text evidence="1">Belongs to the 5'-AMP-activated protein kinase beta subunit family.</text>
</comment>
<keyword evidence="4" id="KW-1185">Reference proteome</keyword>
<accession>A0A9P5N7H4</accession>
<organism evidence="3 4">
    <name type="scientific">Gymnopilus junonius</name>
    <name type="common">Spectacular rustgill mushroom</name>
    <name type="synonym">Gymnopilus spectabilis subsp. junonius</name>
    <dbReference type="NCBI Taxonomy" id="109634"/>
    <lineage>
        <taxon>Eukaryota</taxon>
        <taxon>Fungi</taxon>
        <taxon>Dikarya</taxon>
        <taxon>Basidiomycota</taxon>
        <taxon>Agaricomycotina</taxon>
        <taxon>Agaricomycetes</taxon>
        <taxon>Agaricomycetidae</taxon>
        <taxon>Agaricales</taxon>
        <taxon>Agaricineae</taxon>
        <taxon>Hymenogastraceae</taxon>
        <taxon>Gymnopilus</taxon>
    </lineage>
</organism>
<dbReference type="Proteomes" id="UP000724874">
    <property type="component" value="Unassembled WGS sequence"/>
</dbReference>
<proteinExistence type="inferred from homology"/>
<dbReference type="GO" id="GO:0005737">
    <property type="term" value="C:cytoplasm"/>
    <property type="evidence" value="ECO:0007669"/>
    <property type="project" value="UniProtKB-ARBA"/>
</dbReference>
<dbReference type="InterPro" id="IPR037256">
    <property type="entry name" value="ASC_dom_sf"/>
</dbReference>
<gene>
    <name evidence="3" type="ORF">CPB84DRAFT_708454</name>
</gene>
<feature type="domain" description="Association with the SNF1 complex (ASC)" evidence="2">
    <location>
        <begin position="3"/>
        <end position="58"/>
    </location>
</feature>
<sequence>MITIDTDNMPALTDDGSVLPVPSHVVLHHLCTSAIKNGVLAVADTTRYRKKVSFFSFFERIEG</sequence>
<dbReference type="SUPFAM" id="SSF160219">
    <property type="entry name" value="AMPKBI-like"/>
    <property type="match status" value="1"/>
</dbReference>
<dbReference type="Gene3D" id="6.20.250.60">
    <property type="match status" value="1"/>
</dbReference>
<dbReference type="OrthoDB" id="531008at2759"/>
<dbReference type="InterPro" id="IPR006828">
    <property type="entry name" value="ASC_dom"/>
</dbReference>
<dbReference type="EMBL" id="JADNYJ010000279">
    <property type="protein sequence ID" value="KAF8872104.1"/>
    <property type="molecule type" value="Genomic_DNA"/>
</dbReference>
<comment type="caution">
    <text evidence="3">The sequence shown here is derived from an EMBL/GenBank/DDBJ whole genome shotgun (WGS) entry which is preliminary data.</text>
</comment>